<dbReference type="RefSeq" id="WP_230437306.1">
    <property type="nucleotide sequence ID" value="NZ_CP087715.1"/>
</dbReference>
<evidence type="ECO:0000313" key="2">
    <source>
        <dbReference type="Proteomes" id="UP001597264"/>
    </source>
</evidence>
<gene>
    <name evidence="1" type="ORF">ACFQ2X_11015</name>
</gene>
<protein>
    <submittedName>
        <fullName evidence="1">DUF3987 domain-containing protein</fullName>
    </submittedName>
</protein>
<dbReference type="Proteomes" id="UP001597264">
    <property type="component" value="Unassembled WGS sequence"/>
</dbReference>
<dbReference type="EMBL" id="JBHTLR010000008">
    <property type="protein sequence ID" value="MFD1217135.1"/>
    <property type="molecule type" value="Genomic_DNA"/>
</dbReference>
<name>A0ABW3UC90_9GAMM</name>
<evidence type="ECO:0000313" key="1">
    <source>
        <dbReference type="EMBL" id="MFD1217135.1"/>
    </source>
</evidence>
<keyword evidence="2" id="KW-1185">Reference proteome</keyword>
<dbReference type="InterPro" id="IPR025048">
    <property type="entry name" value="DUF3987"/>
</dbReference>
<dbReference type="Pfam" id="PF13148">
    <property type="entry name" value="DUF3987"/>
    <property type="match status" value="1"/>
</dbReference>
<sequence length="456" mass="51173">MAEKLLATQGHRQWLLAEDEWPMQWPLGVAGELAKSIYCASYLPQQEVSILATLALLSGVTGRVYRTPTNATLSQYYLLVSKTGTGKDELHKHIPPLIRYSKMPAADRFIMQERFVSRQALHKRLLESPGFLAMHPEVGKRFATIASPRTQGGPDHEFGNMLTEAYEKQFLEGITRAKAEDSFSGVEWPALSFVGDTTPGALYRALTPEMMEDGFFSRFLTMTVTTDRPQSNKEGILYLDPPTRRAWVSLVGQSLTLDRAQPLQPITVEYGPSTEERFDEFEEKCRQKVIAANRDDDITGAAVWNRAHIKALKVASLLAVADNCQQPKINLANTVWAIGLVQRDARTFLDRVEAGDVGDGDDVRQKKVLEICKRVIIGELKGGLPDHNPQVIPRRVIQLNTCKLAPFKNHRDGATRAMEAAIKSLVDDGYLWEKDKIKAAEEFSYQGRCFQLLRVE</sequence>
<accession>A0ABW3UC90</accession>
<organism evidence="1 2">
    <name type="scientific">Microbulbifer celer</name>
    <dbReference type="NCBI Taxonomy" id="435905"/>
    <lineage>
        <taxon>Bacteria</taxon>
        <taxon>Pseudomonadati</taxon>
        <taxon>Pseudomonadota</taxon>
        <taxon>Gammaproteobacteria</taxon>
        <taxon>Cellvibrionales</taxon>
        <taxon>Microbulbiferaceae</taxon>
        <taxon>Microbulbifer</taxon>
    </lineage>
</organism>
<proteinExistence type="predicted"/>
<comment type="caution">
    <text evidence="1">The sequence shown here is derived from an EMBL/GenBank/DDBJ whole genome shotgun (WGS) entry which is preliminary data.</text>
</comment>
<reference evidence="2" key="1">
    <citation type="journal article" date="2019" name="Int. J. Syst. Evol. Microbiol.">
        <title>The Global Catalogue of Microorganisms (GCM) 10K type strain sequencing project: providing services to taxonomists for standard genome sequencing and annotation.</title>
        <authorList>
            <consortium name="The Broad Institute Genomics Platform"/>
            <consortium name="The Broad Institute Genome Sequencing Center for Infectious Disease"/>
            <person name="Wu L."/>
            <person name="Ma J."/>
        </authorList>
    </citation>
    <scope>NUCLEOTIDE SEQUENCE [LARGE SCALE GENOMIC DNA]</scope>
    <source>
        <strain evidence="2">CCUG 54356</strain>
    </source>
</reference>